<dbReference type="Proteomes" id="UP000600547">
    <property type="component" value="Unassembled WGS sequence"/>
</dbReference>
<comment type="caution">
    <text evidence="1">The sequence shown here is derived from an EMBL/GenBank/DDBJ whole genome shotgun (WGS) entry which is preliminary data.</text>
</comment>
<evidence type="ECO:0000313" key="1">
    <source>
        <dbReference type="EMBL" id="GGM32113.1"/>
    </source>
</evidence>
<evidence type="ECO:0008006" key="3">
    <source>
        <dbReference type="Google" id="ProtNLM"/>
    </source>
</evidence>
<dbReference type="RefSeq" id="WP_162621309.1">
    <property type="nucleotide sequence ID" value="NZ_BMQG01000001.1"/>
</dbReference>
<keyword evidence="2" id="KW-1185">Reference proteome</keyword>
<gene>
    <name evidence="1" type="ORF">GCM10008956_05390</name>
</gene>
<evidence type="ECO:0000313" key="2">
    <source>
        <dbReference type="Proteomes" id="UP000600547"/>
    </source>
</evidence>
<proteinExistence type="predicted"/>
<name>A0A8H9GLA8_9DEIO</name>
<reference evidence="2" key="1">
    <citation type="journal article" date="2019" name="Int. J. Syst. Evol. Microbiol.">
        <title>The Global Catalogue of Microorganisms (GCM) 10K type strain sequencing project: providing services to taxonomists for standard genome sequencing and annotation.</title>
        <authorList>
            <consortium name="The Broad Institute Genomics Platform"/>
            <consortium name="The Broad Institute Genome Sequencing Center for Infectious Disease"/>
            <person name="Wu L."/>
            <person name="Ma J."/>
        </authorList>
    </citation>
    <scope>NUCLEOTIDE SEQUENCE [LARGE SCALE GENOMIC DNA]</scope>
    <source>
        <strain evidence="2">JCM 31047</strain>
    </source>
</reference>
<dbReference type="AlphaFoldDB" id="A0A8H9GLA8"/>
<organism evidence="1 2">
    <name type="scientific">Deinococcus arenae</name>
    <dbReference type="NCBI Taxonomy" id="1452751"/>
    <lineage>
        <taxon>Bacteria</taxon>
        <taxon>Thermotogati</taxon>
        <taxon>Deinococcota</taxon>
        <taxon>Deinococci</taxon>
        <taxon>Deinococcales</taxon>
        <taxon>Deinococcaceae</taxon>
        <taxon>Deinococcus</taxon>
    </lineage>
</organism>
<protein>
    <recommendedName>
        <fullName evidence="3">Knr4/Smi1-like domain-containing protein</fullName>
    </recommendedName>
</protein>
<dbReference type="EMBL" id="BMQG01000001">
    <property type="protein sequence ID" value="GGM32113.1"/>
    <property type="molecule type" value="Genomic_DNA"/>
</dbReference>
<sequence>MRHASVPDLINTLQEREDCVVHPSSGQPRLPPGVSIPEEPQQYFDLCGGLELFLDAEYPSTVYGPASFVQAHLVLLAPLTLSEIESNIPRSEPSWNWHLIADAGTQNESVVVHVDGPHAGRCYSGFWETYPQDSPVLARSFATFLHALVMDEGQTHWEELFGKAMN</sequence>
<accession>A0A8H9GLA8</accession>